<accession>A0AA36DC18</accession>
<comment type="caution">
    <text evidence="1">The sequence shown here is derived from an EMBL/GenBank/DDBJ whole genome shotgun (WGS) entry which is preliminary data.</text>
</comment>
<dbReference type="AlphaFoldDB" id="A0AA36DC18"/>
<sequence length="74" mass="8522">MEWQDVLLFANLNTSLFMASARSVPGIFERQRTLRANPFEFWFWAADGWAGEFGDYIGQLIPAVRGFYGLLNDE</sequence>
<evidence type="ECO:0000313" key="2">
    <source>
        <dbReference type="Proteomes" id="UP001177023"/>
    </source>
</evidence>
<dbReference type="EMBL" id="CATQJA010002665">
    <property type="protein sequence ID" value="CAJ0583500.1"/>
    <property type="molecule type" value="Genomic_DNA"/>
</dbReference>
<evidence type="ECO:0000313" key="1">
    <source>
        <dbReference type="EMBL" id="CAJ0583500.1"/>
    </source>
</evidence>
<dbReference type="Proteomes" id="UP001177023">
    <property type="component" value="Unassembled WGS sequence"/>
</dbReference>
<gene>
    <name evidence="1" type="ORF">MSPICULIGERA_LOCUS21577</name>
</gene>
<keyword evidence="2" id="KW-1185">Reference proteome</keyword>
<name>A0AA36DC18_9BILA</name>
<feature type="non-terminal residue" evidence="1">
    <location>
        <position position="74"/>
    </location>
</feature>
<proteinExistence type="predicted"/>
<reference evidence="1" key="1">
    <citation type="submission" date="2023-06" db="EMBL/GenBank/DDBJ databases">
        <authorList>
            <person name="Delattre M."/>
        </authorList>
    </citation>
    <scope>NUCLEOTIDE SEQUENCE</scope>
    <source>
        <strain evidence="1">AF72</strain>
    </source>
</reference>
<protein>
    <submittedName>
        <fullName evidence="1">Uncharacterized protein</fullName>
    </submittedName>
</protein>
<organism evidence="1 2">
    <name type="scientific">Mesorhabditis spiculigera</name>
    <dbReference type="NCBI Taxonomy" id="96644"/>
    <lineage>
        <taxon>Eukaryota</taxon>
        <taxon>Metazoa</taxon>
        <taxon>Ecdysozoa</taxon>
        <taxon>Nematoda</taxon>
        <taxon>Chromadorea</taxon>
        <taxon>Rhabditida</taxon>
        <taxon>Rhabditina</taxon>
        <taxon>Rhabditomorpha</taxon>
        <taxon>Rhabditoidea</taxon>
        <taxon>Rhabditidae</taxon>
        <taxon>Mesorhabditinae</taxon>
        <taxon>Mesorhabditis</taxon>
    </lineage>
</organism>